<feature type="region of interest" description="Disordered" evidence="2">
    <location>
        <begin position="303"/>
        <end position="341"/>
    </location>
</feature>
<evidence type="ECO:0000259" key="3">
    <source>
        <dbReference type="Pfam" id="PF09331"/>
    </source>
</evidence>
<evidence type="ECO:0000256" key="2">
    <source>
        <dbReference type="SAM" id="MobiDB-lite"/>
    </source>
</evidence>
<dbReference type="AlphaFoldDB" id="A0AAD4W8U5"/>
<keyword evidence="1" id="KW-0175">Coiled coil</keyword>
<dbReference type="Pfam" id="PF09331">
    <property type="entry name" value="DUF1985"/>
    <property type="match status" value="1"/>
</dbReference>
<dbReference type="PANTHER" id="PTHR48449:SF1">
    <property type="entry name" value="DUF1985 DOMAIN-CONTAINING PROTEIN"/>
    <property type="match status" value="1"/>
</dbReference>
<feature type="compositionally biased region" description="Basic and acidic residues" evidence="2">
    <location>
        <begin position="133"/>
        <end position="144"/>
    </location>
</feature>
<comment type="caution">
    <text evidence="4">The sequence shown here is derived from an EMBL/GenBank/DDBJ whole genome shotgun (WGS) entry which is preliminary data.</text>
</comment>
<feature type="domain" description="DUF1985" evidence="3">
    <location>
        <begin position="9"/>
        <end position="123"/>
    </location>
</feature>
<dbReference type="PANTHER" id="PTHR48449">
    <property type="entry name" value="DUF1985 DOMAIN-CONTAINING PROTEIN"/>
    <property type="match status" value="1"/>
</dbReference>
<organism evidence="4 5">
    <name type="scientific">Prunus dulcis</name>
    <name type="common">Almond</name>
    <name type="synonym">Amygdalus dulcis</name>
    <dbReference type="NCBI Taxonomy" id="3755"/>
    <lineage>
        <taxon>Eukaryota</taxon>
        <taxon>Viridiplantae</taxon>
        <taxon>Streptophyta</taxon>
        <taxon>Embryophyta</taxon>
        <taxon>Tracheophyta</taxon>
        <taxon>Spermatophyta</taxon>
        <taxon>Magnoliopsida</taxon>
        <taxon>eudicotyledons</taxon>
        <taxon>Gunneridae</taxon>
        <taxon>Pentapetalae</taxon>
        <taxon>rosids</taxon>
        <taxon>fabids</taxon>
        <taxon>Rosales</taxon>
        <taxon>Rosaceae</taxon>
        <taxon>Amygdaloideae</taxon>
        <taxon>Amygdaleae</taxon>
        <taxon>Prunus</taxon>
    </lineage>
</organism>
<name>A0AAD4W8U5_PRUDU</name>
<reference evidence="4 5" key="1">
    <citation type="journal article" date="2022" name="G3 (Bethesda)">
        <title>Whole-genome sequence and methylome profiling of the almond [Prunus dulcis (Mill.) D.A. Webb] cultivar 'Nonpareil'.</title>
        <authorList>
            <person name="D'Amico-Willman K.M."/>
            <person name="Ouma W.Z."/>
            <person name="Meulia T."/>
            <person name="Sideli G.M."/>
            <person name="Gradziel T.M."/>
            <person name="Fresnedo-Ramirez J."/>
        </authorList>
    </citation>
    <scope>NUCLEOTIDE SEQUENCE [LARGE SCALE GENOMIC DNA]</scope>
    <source>
        <strain evidence="4">Clone GOH B32 T37-40</strain>
    </source>
</reference>
<feature type="coiled-coil region" evidence="1">
    <location>
        <begin position="262"/>
        <end position="289"/>
    </location>
</feature>
<dbReference type="InterPro" id="IPR015410">
    <property type="entry name" value="DUF1985"/>
</dbReference>
<proteinExistence type="predicted"/>
<gene>
    <name evidence="4" type="ORF">L3X38_017819</name>
</gene>
<evidence type="ECO:0000313" key="5">
    <source>
        <dbReference type="Proteomes" id="UP001054821"/>
    </source>
</evidence>
<evidence type="ECO:0000313" key="4">
    <source>
        <dbReference type="EMBL" id="KAI5338548.1"/>
    </source>
</evidence>
<feature type="compositionally biased region" description="Basic residues" evidence="2">
    <location>
        <begin position="145"/>
        <end position="162"/>
    </location>
</feature>
<keyword evidence="5" id="KW-1185">Reference proteome</keyword>
<sequence length="341" mass="38460">MLGLSYAIGSNVAQFSVKDFCLISGLKCGTAPDITSGGDAHNRFMKEHFSNRGHITCTDSENAFLKSERGSADSFKLGLLYFVEFVIMGKPQNVKINEEYLHLVHEMDEFNNYLCGSISFEFLQDSLLFAPGKKESDEENDGKGKGHKNGKKAVRSSVRKGKKNVEDEKPKRINRPGWSIKGLSHALQIWVYELIAELGIPPLRYCKRIEEPALVPRIFRWKSMDKVPEFRKLNAYIFQSKQGSDVPKCDALSVGPRVCKDLDELNSVVQQLRNEVAILHCEKGQLEERVLCLEKCTSHADVRKTGDAGAERNKTKDAREERNKTEDAGKESQKTEDEDAR</sequence>
<evidence type="ECO:0000256" key="1">
    <source>
        <dbReference type="SAM" id="Coils"/>
    </source>
</evidence>
<dbReference type="EMBL" id="JAJFAZ020000003">
    <property type="protein sequence ID" value="KAI5338548.1"/>
    <property type="molecule type" value="Genomic_DNA"/>
</dbReference>
<accession>A0AAD4W8U5</accession>
<protein>
    <recommendedName>
        <fullName evidence="3">DUF1985 domain-containing protein</fullName>
    </recommendedName>
</protein>
<dbReference type="Proteomes" id="UP001054821">
    <property type="component" value="Chromosome 3"/>
</dbReference>
<feature type="region of interest" description="Disordered" evidence="2">
    <location>
        <begin position="133"/>
        <end position="171"/>
    </location>
</feature>